<dbReference type="PANTHER" id="PTHR21310:SF58">
    <property type="entry name" value="AMINOGLYCOSIDE PHOSPHOTRANSFERASE DOMAIN-CONTAINING PROTEIN"/>
    <property type="match status" value="1"/>
</dbReference>
<dbReference type="RefSeq" id="XP_024339267.1">
    <property type="nucleotide sequence ID" value="XM_024480872.1"/>
</dbReference>
<proteinExistence type="predicted"/>
<protein>
    <recommendedName>
        <fullName evidence="1">Aminoglycoside phosphotransferase domain-containing protein</fullName>
    </recommendedName>
</protein>
<dbReference type="InterPro" id="IPR011009">
    <property type="entry name" value="Kinase-like_dom_sf"/>
</dbReference>
<dbReference type="InterPro" id="IPR008266">
    <property type="entry name" value="Tyr_kinase_AS"/>
</dbReference>
<keyword evidence="3" id="KW-1185">Reference proteome</keyword>
<organism evidence="2 3">
    <name type="scientific">Postia placenta MAD-698-R-SB12</name>
    <dbReference type="NCBI Taxonomy" id="670580"/>
    <lineage>
        <taxon>Eukaryota</taxon>
        <taxon>Fungi</taxon>
        <taxon>Dikarya</taxon>
        <taxon>Basidiomycota</taxon>
        <taxon>Agaricomycotina</taxon>
        <taxon>Agaricomycetes</taxon>
        <taxon>Polyporales</taxon>
        <taxon>Adustoporiaceae</taxon>
        <taxon>Rhodonia</taxon>
    </lineage>
</organism>
<accession>A0A1X6N1Y9</accession>
<dbReference type="PROSITE" id="PS00109">
    <property type="entry name" value="PROTEIN_KINASE_TYR"/>
    <property type="match status" value="1"/>
</dbReference>
<dbReference type="Gene3D" id="3.90.1200.10">
    <property type="match status" value="1"/>
</dbReference>
<dbReference type="GO" id="GO:0004672">
    <property type="term" value="F:protein kinase activity"/>
    <property type="evidence" value="ECO:0007669"/>
    <property type="project" value="InterPro"/>
</dbReference>
<dbReference type="AlphaFoldDB" id="A0A1X6N1Y9"/>
<reference evidence="2 3" key="1">
    <citation type="submission" date="2017-04" db="EMBL/GenBank/DDBJ databases">
        <title>Genome Sequence of the Model Brown-Rot Fungus Postia placenta SB12.</title>
        <authorList>
            <consortium name="DOE Joint Genome Institute"/>
            <person name="Gaskell J."/>
            <person name="Kersten P."/>
            <person name="Larrondo L.F."/>
            <person name="Canessa P."/>
            <person name="Martinez D."/>
            <person name="Hibbett D."/>
            <person name="Schmoll M."/>
            <person name="Kubicek C.P."/>
            <person name="Martinez A.T."/>
            <person name="Yadav J."/>
            <person name="Master E."/>
            <person name="Magnuson J.K."/>
            <person name="James T."/>
            <person name="Yaver D."/>
            <person name="Berka R."/>
            <person name="Labutti K."/>
            <person name="Lipzen A."/>
            <person name="Aerts A."/>
            <person name="Barry K."/>
            <person name="Henrissat B."/>
            <person name="Blanchette R."/>
            <person name="Grigoriev I."/>
            <person name="Cullen D."/>
        </authorList>
    </citation>
    <scope>NUCLEOTIDE SEQUENCE [LARGE SCALE GENOMIC DNA]</scope>
    <source>
        <strain evidence="2 3">MAD-698-R-SB12</strain>
    </source>
</reference>
<dbReference type="CDD" id="cd05120">
    <property type="entry name" value="APH_ChoK_like"/>
    <property type="match status" value="1"/>
</dbReference>
<sequence>MFLAAILQLYVSVRAWYDWEWRGQWTGRVLFMPLGLVLKISSKPRIAHEGNIIRFVRAHTSIPLPRVLAATEGFGRRFTLMRQVRGDNLEAAWRDLDRGQRASIVEQLRSFVLQLRALPSPHGAAICGLDGAACIDSRVSSHAVGPFSNEGAFNDCLVDAADPYTDDTTLRDIRSRMRDTHRIVFTHGDLAPRNILVRGGTVVAMIDWEESGWFPEHWEFVKAMYFPMPNPRDEGWMEAVRDILSDDYEQDWLMDRELSDRMVGAF</sequence>
<dbReference type="InterPro" id="IPR051678">
    <property type="entry name" value="AGP_Transferase"/>
</dbReference>
<feature type="domain" description="Aminoglycoside phosphotransferase" evidence="1">
    <location>
        <begin position="36"/>
        <end position="248"/>
    </location>
</feature>
<dbReference type="EMBL" id="KZ110597">
    <property type="protein sequence ID" value="OSX62473.1"/>
    <property type="molecule type" value="Genomic_DNA"/>
</dbReference>
<evidence type="ECO:0000313" key="2">
    <source>
        <dbReference type="EMBL" id="OSX62473.1"/>
    </source>
</evidence>
<dbReference type="STRING" id="670580.A0A1X6N1Y9"/>
<dbReference type="Proteomes" id="UP000194127">
    <property type="component" value="Unassembled WGS sequence"/>
</dbReference>
<dbReference type="InterPro" id="IPR002575">
    <property type="entry name" value="Aminoglycoside_PTrfase"/>
</dbReference>
<evidence type="ECO:0000259" key="1">
    <source>
        <dbReference type="Pfam" id="PF01636"/>
    </source>
</evidence>
<dbReference type="Pfam" id="PF01636">
    <property type="entry name" value="APH"/>
    <property type="match status" value="1"/>
</dbReference>
<dbReference type="OrthoDB" id="5404599at2759"/>
<gene>
    <name evidence="2" type="ORF">POSPLADRAFT_1057086</name>
</gene>
<evidence type="ECO:0000313" key="3">
    <source>
        <dbReference type="Proteomes" id="UP000194127"/>
    </source>
</evidence>
<dbReference type="PANTHER" id="PTHR21310">
    <property type="entry name" value="AMINOGLYCOSIDE PHOSPHOTRANSFERASE-RELATED-RELATED"/>
    <property type="match status" value="1"/>
</dbReference>
<dbReference type="Gene3D" id="3.30.200.150">
    <property type="match status" value="1"/>
</dbReference>
<dbReference type="GeneID" id="36325822"/>
<dbReference type="SUPFAM" id="SSF56112">
    <property type="entry name" value="Protein kinase-like (PK-like)"/>
    <property type="match status" value="1"/>
</dbReference>
<name>A0A1X6N1Y9_9APHY</name>